<evidence type="ECO:0000313" key="2">
    <source>
        <dbReference type="Proteomes" id="UP000432715"/>
    </source>
</evidence>
<dbReference type="EMBL" id="WBZC01000062">
    <property type="protein sequence ID" value="KAB3530920.1"/>
    <property type="molecule type" value="Genomic_DNA"/>
</dbReference>
<dbReference type="Proteomes" id="UP000432715">
    <property type="component" value="Unassembled WGS sequence"/>
</dbReference>
<proteinExistence type="predicted"/>
<comment type="caution">
    <text evidence="1">The sequence shown here is derived from an EMBL/GenBank/DDBJ whole genome shotgun (WGS) entry which is preliminary data.</text>
</comment>
<protein>
    <submittedName>
        <fullName evidence="1">Uncharacterized protein</fullName>
    </submittedName>
</protein>
<dbReference type="RefSeq" id="WP_151862137.1">
    <property type="nucleotide sequence ID" value="NZ_WBZC01000062.1"/>
</dbReference>
<reference evidence="1 2" key="1">
    <citation type="submission" date="2019-10" db="EMBL/GenBank/DDBJ databases">
        <title>Alkaliphilus serpentinus sp. nov. and Alkaliphilus pronyensis sp. nov., two novel anaerobic alkaliphilic species isolated from the serpentinized-hosted hydrothermal field of the Prony Bay (New Caledonia).</title>
        <authorList>
            <person name="Postec A."/>
        </authorList>
    </citation>
    <scope>NUCLEOTIDE SEQUENCE [LARGE SCALE GENOMIC DNA]</scope>
    <source>
        <strain evidence="1 2">LacV</strain>
    </source>
</reference>
<dbReference type="AlphaFoldDB" id="A0A6I0F882"/>
<name>A0A6I0F882_9FIRM</name>
<evidence type="ECO:0000313" key="1">
    <source>
        <dbReference type="EMBL" id="KAB3530920.1"/>
    </source>
</evidence>
<sequence>MKWKEVRELCPNQFVKFQVLKSHIEGDTEHVDEIALIGPVEEDNATRELLKSKENILVYHTSKMKSSLRLGQELV</sequence>
<dbReference type="OrthoDB" id="5770817at2"/>
<accession>A0A6I0F882</accession>
<gene>
    <name evidence="1" type="ORF">F8154_13450</name>
</gene>
<keyword evidence="2" id="KW-1185">Reference proteome</keyword>
<organism evidence="1 2">
    <name type="scientific">Alkaliphilus pronyensis</name>
    <dbReference type="NCBI Taxonomy" id="1482732"/>
    <lineage>
        <taxon>Bacteria</taxon>
        <taxon>Bacillati</taxon>
        <taxon>Bacillota</taxon>
        <taxon>Clostridia</taxon>
        <taxon>Peptostreptococcales</taxon>
        <taxon>Natronincolaceae</taxon>
        <taxon>Alkaliphilus</taxon>
    </lineage>
</organism>